<proteinExistence type="predicted"/>
<evidence type="ECO:0000313" key="7">
    <source>
        <dbReference type="Proteomes" id="UP001353858"/>
    </source>
</evidence>
<evidence type="ECO:0000313" key="6">
    <source>
        <dbReference type="EMBL" id="KAK4872111.1"/>
    </source>
</evidence>
<evidence type="ECO:0000256" key="3">
    <source>
        <dbReference type="ARBA" id="ARBA00004603"/>
    </source>
</evidence>
<evidence type="ECO:0000256" key="5">
    <source>
        <dbReference type="ARBA" id="ARBA00023329"/>
    </source>
</evidence>
<name>A0AAN7NZ42_9COLE</name>
<accession>A0AAN7NZ42</accession>
<comment type="caution">
    <text evidence="6">The sequence shown here is derived from an EMBL/GenBank/DDBJ whole genome shotgun (WGS) entry which is preliminary data.</text>
</comment>
<keyword evidence="5" id="KW-0968">Cytoplasmic vesicle</keyword>
<dbReference type="PANTHER" id="PTHR13364:SF6">
    <property type="entry name" value="SPERMATOGENESIS-DEFECTIVE PROTEIN 39 HOMOLOG"/>
    <property type="match status" value="1"/>
</dbReference>
<dbReference type="InterPro" id="IPR040057">
    <property type="entry name" value="Spe-39"/>
</dbReference>
<dbReference type="AlphaFoldDB" id="A0AAN7NZ42"/>
<organism evidence="6 7">
    <name type="scientific">Aquatica leii</name>
    <dbReference type="NCBI Taxonomy" id="1421715"/>
    <lineage>
        <taxon>Eukaryota</taxon>
        <taxon>Metazoa</taxon>
        <taxon>Ecdysozoa</taxon>
        <taxon>Arthropoda</taxon>
        <taxon>Hexapoda</taxon>
        <taxon>Insecta</taxon>
        <taxon>Pterygota</taxon>
        <taxon>Neoptera</taxon>
        <taxon>Endopterygota</taxon>
        <taxon>Coleoptera</taxon>
        <taxon>Polyphaga</taxon>
        <taxon>Elateriformia</taxon>
        <taxon>Elateroidea</taxon>
        <taxon>Lampyridae</taxon>
        <taxon>Luciolinae</taxon>
        <taxon>Aquatica</taxon>
    </lineage>
</organism>
<dbReference type="GO" id="GO:0007034">
    <property type="term" value="P:vacuolar transport"/>
    <property type="evidence" value="ECO:0007669"/>
    <property type="project" value="TreeGrafter"/>
</dbReference>
<dbReference type="PANTHER" id="PTHR13364">
    <property type="entry name" value="DEFECTIVE SPERMATOGENESIS PROTEIN 39"/>
    <property type="match status" value="1"/>
</dbReference>
<dbReference type="EMBL" id="JARPUR010000008">
    <property type="protein sequence ID" value="KAK4872111.1"/>
    <property type="molecule type" value="Genomic_DNA"/>
</dbReference>
<evidence type="ECO:0000256" key="4">
    <source>
        <dbReference type="ARBA" id="ARBA00022753"/>
    </source>
</evidence>
<sequence length="413" mass="47491">MAGKSGDEFWNTSSSTSFNFDDDFEIDNPSSAFNELFPSNNVGSLVSSHLESSSSLNLNTLPIHSLLTKRNLDAVLDDVRTTLQTTAPTVQETIIKMFLGMPYSLSVYRSLSQKLDLLDEAVSSEDGNIILTVLLFLKKTLAVSELYTHLSKRKIALRHYSNYLMREFLLQELSDFCLECGNFTDLIYLYYLGLNPDASKDKVHIKLLRFLLEYQQKLNSDKNAMFIDYKNFIKWQLDNNAVRNTVTEQLASLCRVHWENCSDSSNFDKQITEFKVFVKMSDFQYEWIVINALSALKLWKKLTTLFIKPNWLTKRNSIKSVINAELFLLTLQRHNAPTQILEEFLTCIVDNEISLPLAKKLSCHKFVVNIYASQRDRSAIQSYKIEIPKDSEDYAFAERILASVSFRCGIFLL</sequence>
<gene>
    <name evidence="6" type="ORF">RN001_016235</name>
</gene>
<comment type="subcellular location">
    <subcellularLocation>
        <location evidence="2">Cytoplasmic vesicle</location>
    </subcellularLocation>
    <subcellularLocation>
        <location evidence="1">Early endosome</location>
    </subcellularLocation>
    <subcellularLocation>
        <location evidence="3">Late endosome</location>
    </subcellularLocation>
</comment>
<dbReference type="GO" id="GO:0006886">
    <property type="term" value="P:intracellular protein transport"/>
    <property type="evidence" value="ECO:0007669"/>
    <property type="project" value="TreeGrafter"/>
</dbReference>
<dbReference type="Proteomes" id="UP001353858">
    <property type="component" value="Unassembled WGS sequence"/>
</dbReference>
<dbReference type="GO" id="GO:0005769">
    <property type="term" value="C:early endosome"/>
    <property type="evidence" value="ECO:0007669"/>
    <property type="project" value="UniProtKB-SubCell"/>
</dbReference>
<evidence type="ECO:0000256" key="1">
    <source>
        <dbReference type="ARBA" id="ARBA00004412"/>
    </source>
</evidence>
<keyword evidence="7" id="KW-1185">Reference proteome</keyword>
<dbReference type="GO" id="GO:0005770">
    <property type="term" value="C:late endosome"/>
    <property type="evidence" value="ECO:0007669"/>
    <property type="project" value="UniProtKB-SubCell"/>
</dbReference>
<protein>
    <submittedName>
        <fullName evidence="6">Uncharacterized protein</fullName>
    </submittedName>
</protein>
<reference evidence="7" key="1">
    <citation type="submission" date="2023-01" db="EMBL/GenBank/DDBJ databases">
        <title>Key to firefly adult light organ development and bioluminescence: homeobox transcription factors regulate luciferase expression and transportation to peroxisome.</title>
        <authorList>
            <person name="Fu X."/>
        </authorList>
    </citation>
    <scope>NUCLEOTIDE SEQUENCE [LARGE SCALE GENOMIC DNA]</scope>
</reference>
<keyword evidence="4" id="KW-0967">Endosome</keyword>
<evidence type="ECO:0000256" key="2">
    <source>
        <dbReference type="ARBA" id="ARBA00004541"/>
    </source>
</evidence>